<comment type="caution">
    <text evidence="2">The sequence shown here is derived from an EMBL/GenBank/DDBJ whole genome shotgun (WGS) entry which is preliminary data.</text>
</comment>
<proteinExistence type="predicted"/>
<feature type="chain" id="PRO_5045419007" evidence="1">
    <location>
        <begin position="30"/>
        <end position="170"/>
    </location>
</feature>
<dbReference type="Proteomes" id="UP001597261">
    <property type="component" value="Unassembled WGS sequence"/>
</dbReference>
<reference evidence="3" key="1">
    <citation type="journal article" date="2019" name="Int. J. Syst. Evol. Microbiol.">
        <title>The Global Catalogue of Microorganisms (GCM) 10K type strain sequencing project: providing services to taxonomists for standard genome sequencing and annotation.</title>
        <authorList>
            <consortium name="The Broad Institute Genomics Platform"/>
            <consortium name="The Broad Institute Genome Sequencing Center for Infectious Disease"/>
            <person name="Wu L."/>
            <person name="Ma J."/>
        </authorList>
    </citation>
    <scope>NUCLEOTIDE SEQUENCE [LARGE SCALE GENOMIC DNA]</scope>
    <source>
        <strain evidence="3">CGMCC 1.12470</strain>
    </source>
</reference>
<accession>A0ABW4IPA1</accession>
<evidence type="ECO:0000256" key="1">
    <source>
        <dbReference type="SAM" id="SignalP"/>
    </source>
</evidence>
<organism evidence="2 3">
    <name type="scientific">Streptomyces caeni</name>
    <dbReference type="NCBI Taxonomy" id="2307231"/>
    <lineage>
        <taxon>Bacteria</taxon>
        <taxon>Bacillati</taxon>
        <taxon>Actinomycetota</taxon>
        <taxon>Actinomycetes</taxon>
        <taxon>Kitasatosporales</taxon>
        <taxon>Streptomycetaceae</taxon>
        <taxon>Streptomyces</taxon>
    </lineage>
</organism>
<protein>
    <submittedName>
        <fullName evidence="2">Uncharacterized protein</fullName>
    </submittedName>
</protein>
<sequence>MRIRPVAGVALVIAGGLAAAAAHGPSAQADVSTGEVQANVAVSSAITLTLHTASFTLAGPPNTTVAQPGAVTYTVISNNATGYEVLVRSTSDVLTPVTAGNPDTIPIGNLEVRAISIYRPLSTTDTVIANTDTPSGPTGDDYSNDYRVHIPNVRADTYHTTLVYTAVTNP</sequence>
<keyword evidence="1" id="KW-0732">Signal</keyword>
<evidence type="ECO:0000313" key="2">
    <source>
        <dbReference type="EMBL" id="MFD1658786.1"/>
    </source>
</evidence>
<name>A0ABW4IPA1_9ACTN</name>
<evidence type="ECO:0000313" key="3">
    <source>
        <dbReference type="Proteomes" id="UP001597261"/>
    </source>
</evidence>
<gene>
    <name evidence="2" type="ORF">ACFSL4_11340</name>
</gene>
<dbReference type="RefSeq" id="WP_381081244.1">
    <property type="nucleotide sequence ID" value="NZ_JBHUDX010000027.1"/>
</dbReference>
<feature type="signal peptide" evidence="1">
    <location>
        <begin position="1"/>
        <end position="29"/>
    </location>
</feature>
<keyword evidence="3" id="KW-1185">Reference proteome</keyword>
<dbReference type="EMBL" id="JBHUDX010000027">
    <property type="protein sequence ID" value="MFD1658786.1"/>
    <property type="molecule type" value="Genomic_DNA"/>
</dbReference>